<dbReference type="GO" id="GO:0004523">
    <property type="term" value="F:RNA-DNA hybrid ribonuclease activity"/>
    <property type="evidence" value="ECO:0007669"/>
    <property type="project" value="InterPro"/>
</dbReference>
<dbReference type="InterPro" id="IPR053151">
    <property type="entry name" value="RNase_H-like"/>
</dbReference>
<name>A0A2I0VIC5_9ASPA</name>
<accession>A0A2I0VIC5</accession>
<dbReference type="InterPro" id="IPR036397">
    <property type="entry name" value="RNaseH_sf"/>
</dbReference>
<keyword evidence="3" id="KW-1185">Reference proteome</keyword>
<organism evidence="2 3">
    <name type="scientific">Dendrobium catenatum</name>
    <dbReference type="NCBI Taxonomy" id="906689"/>
    <lineage>
        <taxon>Eukaryota</taxon>
        <taxon>Viridiplantae</taxon>
        <taxon>Streptophyta</taxon>
        <taxon>Embryophyta</taxon>
        <taxon>Tracheophyta</taxon>
        <taxon>Spermatophyta</taxon>
        <taxon>Magnoliopsida</taxon>
        <taxon>Liliopsida</taxon>
        <taxon>Asparagales</taxon>
        <taxon>Orchidaceae</taxon>
        <taxon>Epidendroideae</taxon>
        <taxon>Malaxideae</taxon>
        <taxon>Dendrobiinae</taxon>
        <taxon>Dendrobium</taxon>
    </lineage>
</organism>
<evidence type="ECO:0000313" key="3">
    <source>
        <dbReference type="Proteomes" id="UP000233837"/>
    </source>
</evidence>
<dbReference type="SUPFAM" id="SSF53098">
    <property type="entry name" value="Ribonuclease H-like"/>
    <property type="match status" value="1"/>
</dbReference>
<protein>
    <recommendedName>
        <fullName evidence="1">RNase H type-1 domain-containing protein</fullName>
    </recommendedName>
</protein>
<dbReference type="InterPro" id="IPR012337">
    <property type="entry name" value="RNaseH-like_sf"/>
</dbReference>
<dbReference type="AlphaFoldDB" id="A0A2I0VIC5"/>
<dbReference type="InterPro" id="IPR002156">
    <property type="entry name" value="RNaseH_domain"/>
</dbReference>
<sequence>MFSSLEELKVALRNGLKAKARWPMIYCCLKINVDGALHRTNADGIGIVIWNSCSKLVVVAGWSITHWDSTQVKVMVVHYIEQLLLDCMYEVDGVIIEGDNTSVMEFMHKCKQQEWWRLRSKEGDKLDWLKLFQKVLFVHTYREYNKVAHFCAQRAIEGSFVWETGDNHNICIPQDFLSILEDDSSSLALD</sequence>
<gene>
    <name evidence="2" type="ORF">MA16_Dca025167</name>
</gene>
<dbReference type="Gene3D" id="3.30.420.10">
    <property type="entry name" value="Ribonuclease H-like superfamily/Ribonuclease H"/>
    <property type="match status" value="1"/>
</dbReference>
<dbReference type="PANTHER" id="PTHR47723:SF19">
    <property type="entry name" value="POLYNUCLEOTIDYL TRANSFERASE, RIBONUCLEASE H-LIKE SUPERFAMILY PROTEIN"/>
    <property type="match status" value="1"/>
</dbReference>
<evidence type="ECO:0000313" key="2">
    <source>
        <dbReference type="EMBL" id="PKU63172.1"/>
    </source>
</evidence>
<evidence type="ECO:0000259" key="1">
    <source>
        <dbReference type="Pfam" id="PF13456"/>
    </source>
</evidence>
<dbReference type="GO" id="GO:0003676">
    <property type="term" value="F:nucleic acid binding"/>
    <property type="evidence" value="ECO:0007669"/>
    <property type="project" value="InterPro"/>
</dbReference>
<dbReference type="PANTHER" id="PTHR47723">
    <property type="entry name" value="OS05G0353850 PROTEIN"/>
    <property type="match status" value="1"/>
</dbReference>
<dbReference type="Proteomes" id="UP000233837">
    <property type="component" value="Unassembled WGS sequence"/>
</dbReference>
<reference evidence="2 3" key="1">
    <citation type="journal article" date="2016" name="Sci. Rep.">
        <title>The Dendrobium catenatum Lindl. genome sequence provides insights into polysaccharide synthase, floral development and adaptive evolution.</title>
        <authorList>
            <person name="Zhang G.Q."/>
            <person name="Xu Q."/>
            <person name="Bian C."/>
            <person name="Tsai W.C."/>
            <person name="Yeh C.M."/>
            <person name="Liu K.W."/>
            <person name="Yoshida K."/>
            <person name="Zhang L.S."/>
            <person name="Chang S.B."/>
            <person name="Chen F."/>
            <person name="Shi Y."/>
            <person name="Su Y.Y."/>
            <person name="Zhang Y.Q."/>
            <person name="Chen L.J."/>
            <person name="Yin Y."/>
            <person name="Lin M."/>
            <person name="Huang H."/>
            <person name="Deng H."/>
            <person name="Wang Z.W."/>
            <person name="Zhu S.L."/>
            <person name="Zhao X."/>
            <person name="Deng C."/>
            <person name="Niu S.C."/>
            <person name="Huang J."/>
            <person name="Wang M."/>
            <person name="Liu G.H."/>
            <person name="Yang H.J."/>
            <person name="Xiao X.J."/>
            <person name="Hsiao Y.Y."/>
            <person name="Wu W.L."/>
            <person name="Chen Y.Y."/>
            <person name="Mitsuda N."/>
            <person name="Ohme-Takagi M."/>
            <person name="Luo Y.B."/>
            <person name="Van de Peer Y."/>
            <person name="Liu Z.J."/>
        </authorList>
    </citation>
    <scope>NUCLEOTIDE SEQUENCE [LARGE SCALE GENOMIC DNA]</scope>
    <source>
        <tissue evidence="2">The whole plant</tissue>
    </source>
</reference>
<proteinExistence type="predicted"/>
<feature type="domain" description="RNase H type-1" evidence="1">
    <location>
        <begin position="32"/>
        <end position="155"/>
    </location>
</feature>
<dbReference type="Pfam" id="PF13456">
    <property type="entry name" value="RVT_3"/>
    <property type="match status" value="1"/>
</dbReference>
<reference evidence="2 3" key="2">
    <citation type="journal article" date="2017" name="Nature">
        <title>The Apostasia genome and the evolution of orchids.</title>
        <authorList>
            <person name="Zhang G.Q."/>
            <person name="Liu K.W."/>
            <person name="Li Z."/>
            <person name="Lohaus R."/>
            <person name="Hsiao Y.Y."/>
            <person name="Niu S.C."/>
            <person name="Wang J.Y."/>
            <person name="Lin Y.C."/>
            <person name="Xu Q."/>
            <person name="Chen L.J."/>
            <person name="Yoshida K."/>
            <person name="Fujiwara S."/>
            <person name="Wang Z.W."/>
            <person name="Zhang Y.Q."/>
            <person name="Mitsuda N."/>
            <person name="Wang M."/>
            <person name="Liu G.H."/>
            <person name="Pecoraro L."/>
            <person name="Huang H.X."/>
            <person name="Xiao X.J."/>
            <person name="Lin M."/>
            <person name="Wu X.Y."/>
            <person name="Wu W.L."/>
            <person name="Chen Y.Y."/>
            <person name="Chang S.B."/>
            <person name="Sakamoto S."/>
            <person name="Ohme-Takagi M."/>
            <person name="Yagi M."/>
            <person name="Zeng S.J."/>
            <person name="Shen C.Y."/>
            <person name="Yeh C.M."/>
            <person name="Luo Y.B."/>
            <person name="Tsai W.C."/>
            <person name="Van de Peer Y."/>
            <person name="Liu Z.J."/>
        </authorList>
    </citation>
    <scope>NUCLEOTIDE SEQUENCE [LARGE SCALE GENOMIC DNA]</scope>
    <source>
        <tissue evidence="2">The whole plant</tissue>
    </source>
</reference>
<dbReference type="InterPro" id="IPR044730">
    <property type="entry name" value="RNase_H-like_dom_plant"/>
</dbReference>
<dbReference type="CDD" id="cd06222">
    <property type="entry name" value="RNase_H_like"/>
    <property type="match status" value="1"/>
</dbReference>
<dbReference type="EMBL" id="KZ503512">
    <property type="protein sequence ID" value="PKU63172.1"/>
    <property type="molecule type" value="Genomic_DNA"/>
</dbReference>